<evidence type="ECO:0000313" key="11">
    <source>
        <dbReference type="Proteomes" id="UP000253628"/>
    </source>
</evidence>
<evidence type="ECO:0000313" key="10">
    <source>
        <dbReference type="EMBL" id="RBP41088.1"/>
    </source>
</evidence>
<dbReference type="InterPro" id="IPR000895">
    <property type="entry name" value="Transthyretin/HIU_hydrolase"/>
</dbReference>
<dbReference type="EMBL" id="QNRQ01000003">
    <property type="protein sequence ID" value="RBP41088.1"/>
    <property type="molecule type" value="Genomic_DNA"/>
</dbReference>
<feature type="binding site" evidence="7">
    <location>
        <position position="114"/>
    </location>
    <ligand>
        <name>substrate</name>
    </ligand>
</feature>
<dbReference type="InterPro" id="IPR023418">
    <property type="entry name" value="Thyroxine_BS"/>
</dbReference>
<evidence type="ECO:0000256" key="8">
    <source>
        <dbReference type="RuleBase" id="RU361270"/>
    </source>
</evidence>
<comment type="function">
    <text evidence="2">Catalyzes the hydrolysis of 5-hydroxyisourate (HIU) to 2-oxo-4-hydroxy-4-carboxy-5-ureidoimidazoline (OHCU).</text>
</comment>
<comment type="caution">
    <text evidence="10">The sequence shown here is derived from an EMBL/GenBank/DDBJ whole genome shotgun (WGS) entry which is preliminary data.</text>
</comment>
<dbReference type="PRINTS" id="PR00189">
    <property type="entry name" value="TRNSTHYRETIN"/>
</dbReference>
<keyword evidence="6 8" id="KW-0378">Hydrolase</keyword>
<dbReference type="InterPro" id="IPR036817">
    <property type="entry name" value="Transthyretin/HIU_hydrolase_sf"/>
</dbReference>
<name>A0A366HH47_9BURK</name>
<dbReference type="OrthoDB" id="9792386at2"/>
<dbReference type="Gene3D" id="2.60.40.180">
    <property type="entry name" value="Transthyretin/hydroxyisourate hydrolase domain"/>
    <property type="match status" value="1"/>
</dbReference>
<dbReference type="EC" id="3.5.2.17" evidence="8"/>
<protein>
    <recommendedName>
        <fullName evidence="8">5-hydroxyisourate hydrolase</fullName>
        <shortName evidence="8">HIU hydrolase</shortName>
        <shortName evidence="8">HIUHase</shortName>
        <ecNumber evidence="8">3.5.2.17</ecNumber>
    </recommendedName>
</protein>
<dbReference type="PANTHER" id="PTHR10395">
    <property type="entry name" value="URICASE AND TRANSTHYRETIN-RELATED"/>
    <property type="match status" value="1"/>
</dbReference>
<accession>A0A366HH47</accession>
<dbReference type="InterPro" id="IPR023416">
    <property type="entry name" value="Transthyretin/HIU_hydrolase_d"/>
</dbReference>
<proteinExistence type="inferred from homology"/>
<dbReference type="SUPFAM" id="SSF49472">
    <property type="entry name" value="Transthyretin (synonym: prealbumin)"/>
    <property type="match status" value="1"/>
</dbReference>
<dbReference type="GO" id="GO:0006144">
    <property type="term" value="P:purine nucleobase metabolic process"/>
    <property type="evidence" value="ECO:0007669"/>
    <property type="project" value="UniProtKB-KW"/>
</dbReference>
<evidence type="ECO:0000256" key="2">
    <source>
        <dbReference type="ARBA" id="ARBA00002704"/>
    </source>
</evidence>
<reference evidence="10 11" key="1">
    <citation type="submission" date="2018-06" db="EMBL/GenBank/DDBJ databases">
        <title>Genomic Encyclopedia of Type Strains, Phase IV (KMG-IV): sequencing the most valuable type-strain genomes for metagenomic binning, comparative biology and taxonomic classification.</title>
        <authorList>
            <person name="Goeker M."/>
        </authorList>
    </citation>
    <scope>NUCLEOTIDE SEQUENCE [LARGE SCALE GENOMIC DNA]</scope>
    <source>
        <strain evidence="10 11">DSM 25520</strain>
    </source>
</reference>
<keyword evidence="11" id="KW-1185">Reference proteome</keyword>
<dbReference type="GO" id="GO:0033971">
    <property type="term" value="F:hydroxyisourate hydrolase activity"/>
    <property type="evidence" value="ECO:0007669"/>
    <property type="project" value="UniProtKB-EC"/>
</dbReference>
<feature type="domain" description="Transthyretin/hydroxyisourate hydrolase" evidence="9">
    <location>
        <begin position="4"/>
        <end position="116"/>
    </location>
</feature>
<keyword evidence="5 8" id="KW-0659">Purine metabolism</keyword>
<sequence>MGKLSTHVLDTMHGKPAQNVGIKLYAIRGETRHLLKEATTNSDGRCDEPLLQGEGMKAGVYELVFGAGDYFAQKGVKMPKPRFLDQVVLRFGIADPTENYHVPLVVTPWTYSTYRGS</sequence>
<feature type="binding site" evidence="7">
    <location>
        <position position="45"/>
    </location>
    <ligand>
        <name>substrate</name>
    </ligand>
</feature>
<dbReference type="InterPro" id="IPR014306">
    <property type="entry name" value="Hydroxyisourate_hydrolase"/>
</dbReference>
<dbReference type="AlphaFoldDB" id="A0A366HH47"/>
<evidence type="ECO:0000256" key="7">
    <source>
        <dbReference type="PIRSR" id="PIRSR600895-51"/>
    </source>
</evidence>
<gene>
    <name evidence="10" type="ORF">DFR37_103434</name>
</gene>
<evidence type="ECO:0000256" key="6">
    <source>
        <dbReference type="ARBA" id="ARBA00022801"/>
    </source>
</evidence>
<dbReference type="CDD" id="cd05822">
    <property type="entry name" value="TLP_HIUase"/>
    <property type="match status" value="1"/>
</dbReference>
<evidence type="ECO:0000256" key="1">
    <source>
        <dbReference type="ARBA" id="ARBA00001043"/>
    </source>
</evidence>
<organism evidence="10 11">
    <name type="scientific">Eoetvoesiella caeni</name>
    <dbReference type="NCBI Taxonomy" id="645616"/>
    <lineage>
        <taxon>Bacteria</taxon>
        <taxon>Pseudomonadati</taxon>
        <taxon>Pseudomonadota</taxon>
        <taxon>Betaproteobacteria</taxon>
        <taxon>Burkholderiales</taxon>
        <taxon>Alcaligenaceae</taxon>
        <taxon>Eoetvoesiella</taxon>
    </lineage>
</organism>
<dbReference type="Proteomes" id="UP000253628">
    <property type="component" value="Unassembled WGS sequence"/>
</dbReference>
<evidence type="ECO:0000256" key="3">
    <source>
        <dbReference type="ARBA" id="ARBA00009850"/>
    </source>
</evidence>
<dbReference type="PROSITE" id="PS00768">
    <property type="entry name" value="TRANSTHYRETIN_1"/>
    <property type="match status" value="1"/>
</dbReference>
<dbReference type="RefSeq" id="WP_113932826.1">
    <property type="nucleotide sequence ID" value="NZ_JACCEU010000004.1"/>
</dbReference>
<comment type="catalytic activity">
    <reaction evidence="1 8">
        <text>5-hydroxyisourate + H2O = 5-hydroxy-2-oxo-4-ureido-2,5-dihydro-1H-imidazole-5-carboxylate + H(+)</text>
        <dbReference type="Rhea" id="RHEA:23736"/>
        <dbReference type="ChEBI" id="CHEBI:15377"/>
        <dbReference type="ChEBI" id="CHEBI:15378"/>
        <dbReference type="ChEBI" id="CHEBI:18072"/>
        <dbReference type="ChEBI" id="CHEBI:58639"/>
        <dbReference type="EC" id="3.5.2.17"/>
    </reaction>
</comment>
<comment type="subunit">
    <text evidence="4 8">Homotetramer.</text>
</comment>
<dbReference type="PANTHER" id="PTHR10395:SF7">
    <property type="entry name" value="5-HYDROXYISOURATE HYDROLASE"/>
    <property type="match status" value="1"/>
</dbReference>
<dbReference type="Pfam" id="PF00576">
    <property type="entry name" value="Transthyretin"/>
    <property type="match status" value="1"/>
</dbReference>
<comment type="similarity">
    <text evidence="3 8">Belongs to the transthyretin family. 5-hydroxyisourate hydrolase subfamily.</text>
</comment>
<dbReference type="NCBIfam" id="TIGR02962">
    <property type="entry name" value="hdxy_isourate"/>
    <property type="match status" value="1"/>
</dbReference>
<dbReference type="FunFam" id="2.60.40.180:FF:000005">
    <property type="entry name" value="5-hydroxyisourate hydrolase"/>
    <property type="match status" value="1"/>
</dbReference>
<feature type="binding site" evidence="7">
    <location>
        <position position="7"/>
    </location>
    <ligand>
        <name>substrate</name>
    </ligand>
</feature>
<evidence type="ECO:0000259" key="9">
    <source>
        <dbReference type="Pfam" id="PF00576"/>
    </source>
</evidence>
<evidence type="ECO:0000256" key="4">
    <source>
        <dbReference type="ARBA" id="ARBA00011881"/>
    </source>
</evidence>
<evidence type="ECO:0000256" key="5">
    <source>
        <dbReference type="ARBA" id="ARBA00022631"/>
    </source>
</evidence>